<name>A0A8J7P7D9_9BACT</name>
<proteinExistence type="predicted"/>
<gene>
    <name evidence="2" type="ORF">J0M35_09345</name>
</gene>
<sequence>MAQVEHNFYCVTTDDANSLAKELELLGHKVVALEKDGPGFSLVTEESVELAQATINAANLQALAEEFDAVYDGFNTAIE</sequence>
<dbReference type="Gene3D" id="3.30.70.970">
    <property type="entry name" value="RraB-like"/>
    <property type="match status" value="1"/>
</dbReference>
<dbReference type="InterPro" id="IPR036701">
    <property type="entry name" value="RraB-like_sf"/>
</dbReference>
<dbReference type="SUPFAM" id="SSF89946">
    <property type="entry name" value="Hypothetical protein VC0424"/>
    <property type="match status" value="1"/>
</dbReference>
<dbReference type="EMBL" id="JAFLCK010000011">
    <property type="protein sequence ID" value="MBN8660554.1"/>
    <property type="molecule type" value="Genomic_DNA"/>
</dbReference>
<evidence type="ECO:0000313" key="3">
    <source>
        <dbReference type="Proteomes" id="UP000664277"/>
    </source>
</evidence>
<dbReference type="AlphaFoldDB" id="A0A8J7P7D9"/>
<dbReference type="Proteomes" id="UP000664277">
    <property type="component" value="Unassembled WGS sequence"/>
</dbReference>
<evidence type="ECO:0000313" key="2">
    <source>
        <dbReference type="EMBL" id="MBN8660554.1"/>
    </source>
</evidence>
<reference evidence="2" key="1">
    <citation type="submission" date="2021-02" db="EMBL/GenBank/DDBJ databases">
        <title>Genome-Resolved Metagenomics of a Microbial Community Performing Photosynthetic Biological Nutrient Removal.</title>
        <authorList>
            <person name="Mcdaniel E.A."/>
        </authorList>
    </citation>
    <scope>NUCLEOTIDE SEQUENCE</scope>
    <source>
        <strain evidence="2">UWPOB_OBS1</strain>
    </source>
</reference>
<feature type="domain" description="Regulator of ribonuclease activity B" evidence="1">
    <location>
        <begin position="3"/>
        <end position="76"/>
    </location>
</feature>
<protein>
    <submittedName>
        <fullName evidence="2">Ribonuclease E inhibitor RraB</fullName>
    </submittedName>
</protein>
<accession>A0A8J7P7D9</accession>
<organism evidence="2 3">
    <name type="scientific">Candidatus Obscuribacter phosphatis</name>
    <dbReference type="NCBI Taxonomy" id="1906157"/>
    <lineage>
        <taxon>Bacteria</taxon>
        <taxon>Bacillati</taxon>
        <taxon>Candidatus Melainabacteria</taxon>
        <taxon>Candidatus Obscuribacterales</taxon>
        <taxon>Candidatus Obscuribacteraceae</taxon>
        <taxon>Candidatus Obscuribacter</taxon>
    </lineage>
</organism>
<evidence type="ECO:0000259" key="1">
    <source>
        <dbReference type="Pfam" id="PF06877"/>
    </source>
</evidence>
<dbReference type="Pfam" id="PF06877">
    <property type="entry name" value="RraB"/>
    <property type="match status" value="1"/>
</dbReference>
<comment type="caution">
    <text evidence="2">The sequence shown here is derived from an EMBL/GenBank/DDBJ whole genome shotgun (WGS) entry which is preliminary data.</text>
</comment>
<dbReference type="InterPro" id="IPR009671">
    <property type="entry name" value="RraB_dom"/>
</dbReference>